<evidence type="ECO:0000256" key="2">
    <source>
        <dbReference type="ARBA" id="ARBA00022490"/>
    </source>
</evidence>
<accession>A0A8D0G9I3</accession>
<dbReference type="SMART" id="SM00320">
    <property type="entry name" value="WD40"/>
    <property type="match status" value="6"/>
</dbReference>
<dbReference type="InterPro" id="IPR050505">
    <property type="entry name" value="WDR55/POC1"/>
</dbReference>
<reference evidence="11" key="1">
    <citation type="submission" date="2025-08" db="UniProtKB">
        <authorList>
            <consortium name="Ensembl"/>
        </authorList>
    </citation>
    <scope>IDENTIFICATION</scope>
</reference>
<dbReference type="Ensembl" id="ENSSPUT00000005032.1">
    <property type="protein sequence ID" value="ENSSPUP00000004738.1"/>
    <property type="gene ID" value="ENSSPUG00000003657.1"/>
</dbReference>
<keyword evidence="5" id="KW-0175">Coiled coil</keyword>
<dbReference type="GeneTree" id="ENSGT00940000160413"/>
<feature type="repeat" description="WD" evidence="9">
    <location>
        <begin position="76"/>
        <end position="117"/>
    </location>
</feature>
<evidence type="ECO:0000256" key="3">
    <source>
        <dbReference type="ARBA" id="ARBA00022574"/>
    </source>
</evidence>
<dbReference type="PROSITE" id="PS50294">
    <property type="entry name" value="WD_REPEATS_REGION"/>
    <property type="match status" value="6"/>
</dbReference>
<evidence type="ECO:0000256" key="1">
    <source>
        <dbReference type="ARBA" id="ARBA00004114"/>
    </source>
</evidence>
<dbReference type="SUPFAM" id="SSF50978">
    <property type="entry name" value="WD40 repeat-like"/>
    <property type="match status" value="1"/>
</dbReference>
<keyword evidence="12" id="KW-1185">Reference proteome</keyword>
<feature type="repeat" description="WD" evidence="9">
    <location>
        <begin position="202"/>
        <end position="243"/>
    </location>
</feature>
<dbReference type="PANTHER" id="PTHR44019">
    <property type="entry name" value="WD REPEAT-CONTAINING PROTEIN 55"/>
    <property type="match status" value="1"/>
</dbReference>
<keyword evidence="2" id="KW-0963">Cytoplasm</keyword>
<comment type="subcellular location">
    <subcellularLocation>
        <location evidence="1">Cytoplasm</location>
        <location evidence="1">Cytoskeleton</location>
        <location evidence="1">Microtubule organizing center</location>
        <location evidence="1">Centrosome</location>
        <location evidence="1">Centriole</location>
    </subcellularLocation>
</comment>
<dbReference type="Proteomes" id="UP000694392">
    <property type="component" value="Unplaced"/>
</dbReference>
<dbReference type="GO" id="GO:0036064">
    <property type="term" value="C:ciliary basal body"/>
    <property type="evidence" value="ECO:0007669"/>
    <property type="project" value="TreeGrafter"/>
</dbReference>
<dbReference type="PANTHER" id="PTHR44019:SF1">
    <property type="entry name" value="POC1 CENTRIOLAR PROTEIN HOMOLOG B"/>
    <property type="match status" value="1"/>
</dbReference>
<feature type="repeat" description="WD" evidence="9">
    <location>
        <begin position="160"/>
        <end position="201"/>
    </location>
</feature>
<evidence type="ECO:0000256" key="9">
    <source>
        <dbReference type="PROSITE-ProRule" id="PRU00221"/>
    </source>
</evidence>
<name>A0A8D0G9I3_SPHPU</name>
<evidence type="ECO:0000256" key="6">
    <source>
        <dbReference type="ARBA" id="ARBA00023212"/>
    </source>
</evidence>
<dbReference type="InterPro" id="IPR020472">
    <property type="entry name" value="WD40_PAC1"/>
</dbReference>
<evidence type="ECO:0000313" key="11">
    <source>
        <dbReference type="Ensembl" id="ENSSPUP00000004738.1"/>
    </source>
</evidence>
<organism evidence="11 12">
    <name type="scientific">Sphenodon punctatus</name>
    <name type="common">Tuatara</name>
    <name type="synonym">Hatteria punctata</name>
    <dbReference type="NCBI Taxonomy" id="8508"/>
    <lineage>
        <taxon>Eukaryota</taxon>
        <taxon>Metazoa</taxon>
        <taxon>Chordata</taxon>
        <taxon>Craniata</taxon>
        <taxon>Vertebrata</taxon>
        <taxon>Euteleostomi</taxon>
        <taxon>Lepidosauria</taxon>
        <taxon>Sphenodontia</taxon>
        <taxon>Sphenodontidae</taxon>
        <taxon>Sphenodon</taxon>
    </lineage>
</organism>
<dbReference type="Pfam" id="PF00400">
    <property type="entry name" value="WD40"/>
    <property type="match status" value="6"/>
</dbReference>
<evidence type="ECO:0000256" key="4">
    <source>
        <dbReference type="ARBA" id="ARBA00022737"/>
    </source>
</evidence>
<dbReference type="AlphaFoldDB" id="A0A8D0G9I3"/>
<keyword evidence="4" id="KW-0677">Repeat</keyword>
<dbReference type="OMA" id="MIKFHPK"/>
<evidence type="ECO:0000256" key="5">
    <source>
        <dbReference type="ARBA" id="ARBA00023054"/>
    </source>
</evidence>
<dbReference type="GO" id="GO:0005814">
    <property type="term" value="C:centriole"/>
    <property type="evidence" value="ECO:0007669"/>
    <property type="project" value="UniProtKB-SubCell"/>
</dbReference>
<feature type="repeat" description="WD" evidence="9">
    <location>
        <begin position="14"/>
        <end position="55"/>
    </location>
</feature>
<sequence>MTSVLEDPLLIRHFNGHRAAVTGVAFRPNGRGVATSSLDSFLLIWNLKPHSRAFRLVGHKEGVNCVQFSPDGHLVASASQDWTASVNFSHDGQFLVTASNDKSAKVWSVPSRRLLFTLTQHTHWVRCARFSPDGRLIASCSEDKTLKIWDVRNKVCIDSFLDYEGFVNFVDFNPNGTCVVSASSDHTVKLWDIRMNKLLQNYRVHRAGVNCASFHPSGNYLITASADGTLKIMDLLEGRLLHTLHGHEAPVLSVAFSKGRDKFASGGADTQVLVWKTNFDVFDYKEVLKRHKRRFRLDAPPHLLDIYPRSPHPHDEIAESLEINPNFSVTDMQTLDPPVVDVGSCFSFSSLSKATESSAGVSTHQDEVNGEDSPSLPALPSPTMPRKKSDDQNKSVVGTTEEWTSIPLALGDALEHIVEQLDVLTLTISILEQRLTLTEDKLKECLENQEKMSAHPSRPV</sequence>
<protein>
    <recommendedName>
        <fullName evidence="8">POC1 centriolar protein homolog B</fullName>
    </recommendedName>
</protein>
<proteinExistence type="inferred from homology"/>
<dbReference type="CDD" id="cd00200">
    <property type="entry name" value="WD40"/>
    <property type="match status" value="1"/>
</dbReference>
<dbReference type="InterPro" id="IPR036322">
    <property type="entry name" value="WD40_repeat_dom_sf"/>
</dbReference>
<dbReference type="PRINTS" id="PR00320">
    <property type="entry name" value="GPROTEINBRPT"/>
</dbReference>
<comment type="similarity">
    <text evidence="7">Belongs to the WD repeat POC1 family.</text>
</comment>
<dbReference type="PROSITE" id="PS00678">
    <property type="entry name" value="WD_REPEATS_1"/>
    <property type="match status" value="3"/>
</dbReference>
<dbReference type="InterPro" id="IPR015943">
    <property type="entry name" value="WD40/YVTN_repeat-like_dom_sf"/>
</dbReference>
<feature type="region of interest" description="Disordered" evidence="10">
    <location>
        <begin position="357"/>
        <end position="400"/>
    </location>
</feature>
<evidence type="ECO:0000256" key="8">
    <source>
        <dbReference type="ARBA" id="ARBA00039724"/>
    </source>
</evidence>
<keyword evidence="3 9" id="KW-0853">WD repeat</keyword>
<feature type="repeat" description="WD" evidence="9">
    <location>
        <begin position="244"/>
        <end position="276"/>
    </location>
</feature>
<feature type="repeat" description="WD" evidence="9">
    <location>
        <begin position="118"/>
        <end position="159"/>
    </location>
</feature>
<evidence type="ECO:0000256" key="7">
    <source>
        <dbReference type="ARBA" id="ARBA00037984"/>
    </source>
</evidence>
<dbReference type="PROSITE" id="PS50082">
    <property type="entry name" value="WD_REPEATS_2"/>
    <property type="match status" value="6"/>
</dbReference>
<dbReference type="Gene3D" id="2.130.10.10">
    <property type="entry name" value="YVTN repeat-like/Quinoprotein amine dehydrogenase"/>
    <property type="match status" value="3"/>
</dbReference>
<dbReference type="InterPro" id="IPR019775">
    <property type="entry name" value="WD40_repeat_CS"/>
</dbReference>
<evidence type="ECO:0000313" key="12">
    <source>
        <dbReference type="Proteomes" id="UP000694392"/>
    </source>
</evidence>
<evidence type="ECO:0000256" key="10">
    <source>
        <dbReference type="SAM" id="MobiDB-lite"/>
    </source>
</evidence>
<keyword evidence="6" id="KW-0206">Cytoskeleton</keyword>
<dbReference type="GO" id="GO:0060271">
    <property type="term" value="P:cilium assembly"/>
    <property type="evidence" value="ECO:0007669"/>
    <property type="project" value="TreeGrafter"/>
</dbReference>
<dbReference type="InterPro" id="IPR001680">
    <property type="entry name" value="WD40_rpt"/>
</dbReference>
<reference evidence="11" key="2">
    <citation type="submission" date="2025-09" db="UniProtKB">
        <authorList>
            <consortium name="Ensembl"/>
        </authorList>
    </citation>
    <scope>IDENTIFICATION</scope>
</reference>